<protein>
    <recommendedName>
        <fullName evidence="3">HNH endonuclease</fullName>
    </recommendedName>
</protein>
<dbReference type="Proteomes" id="UP000199424">
    <property type="component" value="Unassembled WGS sequence"/>
</dbReference>
<dbReference type="AlphaFoldDB" id="A0A1I6HPW1"/>
<reference evidence="2" key="1">
    <citation type="submission" date="2016-10" db="EMBL/GenBank/DDBJ databases">
        <authorList>
            <person name="Varghese N."/>
            <person name="Submissions S."/>
        </authorList>
    </citation>
    <scope>NUCLEOTIDE SEQUENCE [LARGE SCALE GENOMIC DNA]</scope>
    <source>
        <strain evidence="2">CGMCC 1.7285</strain>
    </source>
</reference>
<evidence type="ECO:0008006" key="3">
    <source>
        <dbReference type="Google" id="ProtNLM"/>
    </source>
</evidence>
<accession>A0A1I6HPW1</accession>
<proteinExistence type="predicted"/>
<dbReference type="CDD" id="cd00085">
    <property type="entry name" value="HNHc"/>
    <property type="match status" value="1"/>
</dbReference>
<keyword evidence="2" id="KW-1185">Reference proteome</keyword>
<gene>
    <name evidence="1" type="ORF">SAMN04488070_2020</name>
</gene>
<dbReference type="EMBL" id="FOYU01000003">
    <property type="protein sequence ID" value="SFR56486.1"/>
    <property type="molecule type" value="Genomic_DNA"/>
</dbReference>
<evidence type="ECO:0000313" key="1">
    <source>
        <dbReference type="EMBL" id="SFR56486.1"/>
    </source>
</evidence>
<evidence type="ECO:0000313" key="2">
    <source>
        <dbReference type="Proteomes" id="UP000199424"/>
    </source>
</evidence>
<sequence>MPVSQTVRRSVWVRDAGCCAMCRERVYLDPSDETPAQFRGEVAHIVGERPDGPRGESTLTQQQRNHENNLVLLCFNHHNEIDGNVQQYPVDRLHSIKEAHRSWVMNRLTLEAPWQTTLHNFYYLNVPRLQVLSAISGASLDLSRYGPIVALHDLGWELGGLMAGFQQVLEQVELKAIPMREALLLGSDARGLIVSFDDKFRTKNIAMPQSTEEYRAAVRGDLQTDPHVYLKANGRKITMVVDPRWITTTTAFVQFRPSGGQNQFAGLGLVNAVCDDSMSITPLVIGLPSNPFMEAFYSNA</sequence>
<name>A0A1I6HPW1_9GAMM</name>
<organism evidence="1 2">
    <name type="scientific">Pseudidiomarina maritima</name>
    <dbReference type="NCBI Taxonomy" id="519453"/>
    <lineage>
        <taxon>Bacteria</taxon>
        <taxon>Pseudomonadati</taxon>
        <taxon>Pseudomonadota</taxon>
        <taxon>Gammaproteobacteria</taxon>
        <taxon>Alteromonadales</taxon>
        <taxon>Idiomarinaceae</taxon>
        <taxon>Pseudidiomarina</taxon>
    </lineage>
</organism>
<dbReference type="InterPro" id="IPR003615">
    <property type="entry name" value="HNH_nuc"/>
</dbReference>